<protein>
    <submittedName>
        <fullName evidence="2">Uncharacterized protein</fullName>
    </submittedName>
</protein>
<name>A0A842I4P7_9RHOB</name>
<dbReference type="AlphaFoldDB" id="A0A842I4P7"/>
<organism evidence="2 3">
    <name type="scientific">Paragemmobacter straminiformis</name>
    <dbReference type="NCBI Taxonomy" id="2045119"/>
    <lineage>
        <taxon>Bacteria</taxon>
        <taxon>Pseudomonadati</taxon>
        <taxon>Pseudomonadota</taxon>
        <taxon>Alphaproteobacteria</taxon>
        <taxon>Rhodobacterales</taxon>
        <taxon>Paracoccaceae</taxon>
        <taxon>Paragemmobacter</taxon>
    </lineage>
</organism>
<gene>
    <name evidence="2" type="ORF">H7F16_03855</name>
</gene>
<feature type="chain" id="PRO_5032733808" evidence="1">
    <location>
        <begin position="21"/>
        <end position="226"/>
    </location>
</feature>
<comment type="caution">
    <text evidence="2">The sequence shown here is derived from an EMBL/GenBank/DDBJ whole genome shotgun (WGS) entry which is preliminary data.</text>
</comment>
<feature type="signal peptide" evidence="1">
    <location>
        <begin position="1"/>
        <end position="20"/>
    </location>
</feature>
<dbReference type="Proteomes" id="UP000555411">
    <property type="component" value="Unassembled WGS sequence"/>
</dbReference>
<reference evidence="2 3" key="1">
    <citation type="journal article" date="2017" name="Int. J. Syst. Evol. Microbiol.">
        <title>Gemmobacter straminiformis sp. nov., isolated from an artificial fountain.</title>
        <authorList>
            <person name="Kang J.Y."/>
            <person name="Kim M.J."/>
            <person name="Chun J."/>
            <person name="Son K.P."/>
            <person name="Jahng K.Y."/>
        </authorList>
    </citation>
    <scope>NUCLEOTIDE SEQUENCE [LARGE SCALE GENOMIC DNA]</scope>
    <source>
        <strain evidence="2 3">CAM-8</strain>
    </source>
</reference>
<sequence length="226" mass="22683">MRLLASLLLAATALAPSAGAETQATPAPAATEAAAGPGDANAGAVSQFMAAQDLFALGRARKDPLAVLAAARLAATIVATDTDRLPDPAGEAVPPSHPDSGTMFTAAKALAAEDEALVDLVARSAAEAARLPARSLIRSTRGIAAGAAQVYTLPFFGGSVAEVGLLGDGKANLDLAVALDKKTALCLDTGPEGRALCTFALTDNAEVTVTVTNRSDRDASYSLLTN</sequence>
<evidence type="ECO:0000313" key="2">
    <source>
        <dbReference type="EMBL" id="MBC2834626.1"/>
    </source>
</evidence>
<dbReference type="RefSeq" id="WP_185796208.1">
    <property type="nucleotide sequence ID" value="NZ_JACLQD010000001.1"/>
</dbReference>
<keyword evidence="1" id="KW-0732">Signal</keyword>
<accession>A0A842I4P7</accession>
<evidence type="ECO:0000256" key="1">
    <source>
        <dbReference type="SAM" id="SignalP"/>
    </source>
</evidence>
<keyword evidence="3" id="KW-1185">Reference proteome</keyword>
<proteinExistence type="predicted"/>
<evidence type="ECO:0000313" key="3">
    <source>
        <dbReference type="Proteomes" id="UP000555411"/>
    </source>
</evidence>
<dbReference type="EMBL" id="JACLQD010000001">
    <property type="protein sequence ID" value="MBC2834626.1"/>
    <property type="molecule type" value="Genomic_DNA"/>
</dbReference>